<evidence type="ECO:0000256" key="2">
    <source>
        <dbReference type="ARBA" id="ARBA00009596"/>
    </source>
</evidence>
<dbReference type="PATRIC" id="fig|1134457.3.peg.682"/>
<feature type="transmembrane region" description="Helical" evidence="6">
    <location>
        <begin position="123"/>
        <end position="145"/>
    </location>
</feature>
<accession>L7EFT0</accession>
<gene>
    <name evidence="7" type="ORF">O53_1714</name>
</gene>
<keyword evidence="5 6" id="KW-0472">Membrane</keyword>
<evidence type="ECO:0000256" key="1">
    <source>
        <dbReference type="ARBA" id="ARBA00004141"/>
    </source>
</evidence>
<dbReference type="AlphaFoldDB" id="L7EFT0"/>
<evidence type="ECO:0000256" key="4">
    <source>
        <dbReference type="ARBA" id="ARBA00022989"/>
    </source>
</evidence>
<dbReference type="RefSeq" id="WP_002734553.1">
    <property type="nucleotide sequence ID" value="NZ_ANKQ01000001.1"/>
</dbReference>
<evidence type="ECO:0000256" key="5">
    <source>
        <dbReference type="ARBA" id="ARBA00023136"/>
    </source>
</evidence>
<protein>
    <submittedName>
        <fullName evidence="7">Putative membrane protein</fullName>
    </submittedName>
</protein>
<organism evidence="7 8">
    <name type="scientific">Microcystis aeruginosa TAIHU98</name>
    <dbReference type="NCBI Taxonomy" id="1134457"/>
    <lineage>
        <taxon>Bacteria</taxon>
        <taxon>Bacillati</taxon>
        <taxon>Cyanobacteriota</taxon>
        <taxon>Cyanophyceae</taxon>
        <taxon>Oscillatoriophycideae</taxon>
        <taxon>Chroococcales</taxon>
        <taxon>Microcystaceae</taxon>
        <taxon>Microcystis</taxon>
    </lineage>
</organism>
<evidence type="ECO:0000313" key="8">
    <source>
        <dbReference type="Proteomes" id="UP000010932"/>
    </source>
</evidence>
<comment type="subcellular location">
    <subcellularLocation>
        <location evidence="1">Membrane</location>
        <topology evidence="1">Multi-pass membrane protein</topology>
    </subcellularLocation>
</comment>
<feature type="transmembrane region" description="Helical" evidence="6">
    <location>
        <begin position="12"/>
        <end position="32"/>
    </location>
</feature>
<keyword evidence="4 6" id="KW-1133">Transmembrane helix</keyword>
<feature type="transmembrane region" description="Helical" evidence="6">
    <location>
        <begin position="95"/>
        <end position="117"/>
    </location>
</feature>
<evidence type="ECO:0000256" key="6">
    <source>
        <dbReference type="SAM" id="Phobius"/>
    </source>
</evidence>
<sequence>MTWRGSTDTKDRIFAALVYLLPLYSAFAFGIFIFQQIPFLGAALAIALYPLAFLYSSLGSFGSSSPGSFGSLIIFFVLFLAVVRNPRISHFIRFNTMQAILIDILVSLLRLVLDFVARGGANLVVETLFNVVFLGAFAACVYSIIQSVIGKYADIPTISEAAYSQVGG</sequence>
<name>L7EFT0_MICAE</name>
<dbReference type="PANTHER" id="PTHR33510:SF5">
    <property type="entry name" value="PROTEIN TIC 20-II, CHLOROPLASTIC"/>
    <property type="match status" value="1"/>
</dbReference>
<dbReference type="PANTHER" id="PTHR33510">
    <property type="entry name" value="PROTEIN TIC 20-II, CHLOROPLASTIC"/>
    <property type="match status" value="1"/>
</dbReference>
<reference evidence="7 8" key="1">
    <citation type="journal article" date="2013" name="Genome Announc.">
        <title>Whole-Genome Sequence of Microcystis aeruginosa TAIHU98, a Nontoxic Bloom-Forming Strain Isolated from Taihu Lake, China.</title>
        <authorList>
            <person name="Yang C."/>
            <person name="Zhang W."/>
            <person name="Ren M."/>
            <person name="Song L."/>
            <person name="Li T."/>
            <person name="Zhao J."/>
        </authorList>
    </citation>
    <scope>NUCLEOTIDE SEQUENCE [LARGE SCALE GENOMIC DNA]</scope>
    <source>
        <strain evidence="7 8">TAIHU98</strain>
    </source>
</reference>
<evidence type="ECO:0000313" key="7">
    <source>
        <dbReference type="EMBL" id="ELP57102.1"/>
    </source>
</evidence>
<dbReference type="GO" id="GO:0016020">
    <property type="term" value="C:membrane"/>
    <property type="evidence" value="ECO:0007669"/>
    <property type="project" value="UniProtKB-SubCell"/>
</dbReference>
<comment type="similarity">
    <text evidence="2">Belongs to the Tic20 family.</text>
</comment>
<comment type="caution">
    <text evidence="7">The sequence shown here is derived from an EMBL/GenBank/DDBJ whole genome shotgun (WGS) entry which is preliminary data.</text>
</comment>
<keyword evidence="3 6" id="KW-0812">Transmembrane</keyword>
<dbReference type="EMBL" id="ANKQ01000001">
    <property type="protein sequence ID" value="ELP57102.1"/>
    <property type="molecule type" value="Genomic_DNA"/>
</dbReference>
<dbReference type="Proteomes" id="UP000010932">
    <property type="component" value="Unassembled WGS sequence"/>
</dbReference>
<feature type="transmembrane region" description="Helical" evidence="6">
    <location>
        <begin position="64"/>
        <end position="83"/>
    </location>
</feature>
<dbReference type="InterPro" id="IPR005691">
    <property type="entry name" value="Tic20"/>
</dbReference>
<proteinExistence type="inferred from homology"/>
<dbReference type="Pfam" id="PF16166">
    <property type="entry name" value="TIC20"/>
    <property type="match status" value="1"/>
</dbReference>
<evidence type="ECO:0000256" key="3">
    <source>
        <dbReference type="ARBA" id="ARBA00022692"/>
    </source>
</evidence>